<keyword evidence="4" id="KW-1185">Reference proteome</keyword>
<dbReference type="CDD" id="cd00093">
    <property type="entry name" value="HTH_XRE"/>
    <property type="match status" value="1"/>
</dbReference>
<name>A0ABU9QM34_9BURK</name>
<dbReference type="SUPFAM" id="SSF47413">
    <property type="entry name" value="lambda repressor-like DNA-binding domains"/>
    <property type="match status" value="1"/>
</dbReference>
<dbReference type="Pfam" id="PF13560">
    <property type="entry name" value="HTH_31"/>
    <property type="match status" value="1"/>
</dbReference>
<evidence type="ECO:0000259" key="2">
    <source>
        <dbReference type="PROSITE" id="PS50943"/>
    </source>
</evidence>
<dbReference type="Proteomes" id="UP001494588">
    <property type="component" value="Unassembled WGS sequence"/>
</dbReference>
<organism evidence="3 4">
    <name type="scientific">Paraburkholderia sabiae</name>
    <dbReference type="NCBI Taxonomy" id="273251"/>
    <lineage>
        <taxon>Bacteria</taxon>
        <taxon>Pseudomonadati</taxon>
        <taxon>Pseudomonadota</taxon>
        <taxon>Betaproteobacteria</taxon>
        <taxon>Burkholderiales</taxon>
        <taxon>Burkholderiaceae</taxon>
        <taxon>Paraburkholderia</taxon>
    </lineage>
</organism>
<comment type="caution">
    <text evidence="3">The sequence shown here is derived from an EMBL/GenBank/DDBJ whole genome shotgun (WGS) entry which is preliminary data.</text>
</comment>
<reference evidence="3 4" key="1">
    <citation type="submission" date="2024-01" db="EMBL/GenBank/DDBJ databases">
        <title>The diversity of rhizobia nodulating Mimosa spp. in eleven states of Brazil covering several biomes is determined by host plant, location, and edaphic factors.</title>
        <authorList>
            <person name="Rouws L."/>
            <person name="Barauna A."/>
            <person name="Beukes C."/>
            <person name="De Faria S.M."/>
            <person name="Gross E."/>
            <person name="Dos Reis Junior F.B."/>
            <person name="Simon M."/>
            <person name="Maluk M."/>
            <person name="Odee D.W."/>
            <person name="Kenicer G."/>
            <person name="Young J.P.W."/>
            <person name="Reis V.M."/>
            <person name="Zilli J."/>
            <person name="James E.K."/>
        </authorList>
    </citation>
    <scope>NUCLEOTIDE SEQUENCE [LARGE SCALE GENOMIC DNA]</scope>
    <source>
        <strain evidence="3 4">JPY77</strain>
    </source>
</reference>
<evidence type="ECO:0000313" key="4">
    <source>
        <dbReference type="Proteomes" id="UP001494588"/>
    </source>
</evidence>
<dbReference type="SMART" id="SM00530">
    <property type="entry name" value="HTH_XRE"/>
    <property type="match status" value="1"/>
</dbReference>
<dbReference type="RefSeq" id="WP_201659267.1">
    <property type="nucleotide sequence ID" value="NZ_CAJHCS010000034.1"/>
</dbReference>
<dbReference type="EMBL" id="JAZHGC010000037">
    <property type="protein sequence ID" value="MEM5290504.1"/>
    <property type="molecule type" value="Genomic_DNA"/>
</dbReference>
<dbReference type="InterPro" id="IPR010982">
    <property type="entry name" value="Lambda_DNA-bd_dom_sf"/>
</dbReference>
<gene>
    <name evidence="3" type="ORF">V4C55_32760</name>
</gene>
<feature type="domain" description="HTH cro/C1-type" evidence="2">
    <location>
        <begin position="54"/>
        <end position="108"/>
    </location>
</feature>
<sequence length="131" mass="14491">MNDIQFISVDGTPRFAVVPIELWHRLCAMPEAANLTRTVPDAVRDALAAGVHPLKAWRHTRRLTHHELSAASGVSRSYIALIETGKRTGTIEVFEQLGRALDVAPDTLWRKDGNPPPPRPGRRSAEKDPQA</sequence>
<evidence type="ECO:0000256" key="1">
    <source>
        <dbReference type="SAM" id="MobiDB-lite"/>
    </source>
</evidence>
<dbReference type="PROSITE" id="PS50943">
    <property type="entry name" value="HTH_CROC1"/>
    <property type="match status" value="1"/>
</dbReference>
<feature type="region of interest" description="Disordered" evidence="1">
    <location>
        <begin position="105"/>
        <end position="131"/>
    </location>
</feature>
<accession>A0ABU9QM34</accession>
<dbReference type="InterPro" id="IPR001387">
    <property type="entry name" value="Cro/C1-type_HTH"/>
</dbReference>
<proteinExistence type="predicted"/>
<dbReference type="Gene3D" id="1.10.260.40">
    <property type="entry name" value="lambda repressor-like DNA-binding domains"/>
    <property type="match status" value="1"/>
</dbReference>
<evidence type="ECO:0000313" key="3">
    <source>
        <dbReference type="EMBL" id="MEM5290504.1"/>
    </source>
</evidence>
<protein>
    <submittedName>
        <fullName evidence="3">Helix-turn-helix transcriptional regulator</fullName>
    </submittedName>
</protein>